<name>A0ABS1CUN5_9PROT</name>
<evidence type="ECO:0000313" key="1">
    <source>
        <dbReference type="EMBL" id="MBK1658226.1"/>
    </source>
</evidence>
<sequence>MFHTEQQHLQAPSGNFPLAINPKELANYGGRASWRDCAFNMEGDPVLFIDDQIALKATPDVRLCLRAGDDRRVWWSGGLNDPSTHYLTFQKFPYGKS</sequence>
<gene>
    <name evidence="1" type="ORF">CKO45_08285</name>
</gene>
<proteinExistence type="predicted"/>
<dbReference type="Proteomes" id="UP000697995">
    <property type="component" value="Unassembled WGS sequence"/>
</dbReference>
<accession>A0ABS1CUN5</accession>
<organism evidence="1 2">
    <name type="scientific">Paracraurococcus ruber</name>
    <dbReference type="NCBI Taxonomy" id="77675"/>
    <lineage>
        <taxon>Bacteria</taxon>
        <taxon>Pseudomonadati</taxon>
        <taxon>Pseudomonadota</taxon>
        <taxon>Alphaproteobacteria</taxon>
        <taxon>Acetobacterales</taxon>
        <taxon>Roseomonadaceae</taxon>
        <taxon>Paracraurococcus</taxon>
    </lineage>
</organism>
<comment type="caution">
    <text evidence="1">The sequence shown here is derived from an EMBL/GenBank/DDBJ whole genome shotgun (WGS) entry which is preliminary data.</text>
</comment>
<evidence type="ECO:0000313" key="2">
    <source>
        <dbReference type="Proteomes" id="UP000697995"/>
    </source>
</evidence>
<keyword evidence="2" id="KW-1185">Reference proteome</keyword>
<dbReference type="EMBL" id="NRSG01000043">
    <property type="protein sequence ID" value="MBK1658226.1"/>
    <property type="molecule type" value="Genomic_DNA"/>
</dbReference>
<reference evidence="1 2" key="1">
    <citation type="journal article" date="2020" name="Microorganisms">
        <title>Osmotic Adaptation and Compatible Solute Biosynthesis of Phototrophic Bacteria as Revealed from Genome Analyses.</title>
        <authorList>
            <person name="Imhoff J.F."/>
            <person name="Rahn T."/>
            <person name="Kunzel S."/>
            <person name="Keller A."/>
            <person name="Neulinger S.C."/>
        </authorList>
    </citation>
    <scope>NUCLEOTIDE SEQUENCE [LARGE SCALE GENOMIC DNA]</scope>
    <source>
        <strain evidence="1 2">DSM 15382</strain>
    </source>
</reference>
<protein>
    <submittedName>
        <fullName evidence="1">Uncharacterized protein</fullName>
    </submittedName>
</protein>